<protein>
    <recommendedName>
        <fullName evidence="11">UPAR/Ly6 domain-containing protein</fullName>
    </recommendedName>
</protein>
<comment type="similarity">
    <text evidence="9">Belongs to the SPACA4/bouncer family.</text>
</comment>
<dbReference type="InterPro" id="IPR045860">
    <property type="entry name" value="Snake_toxin-like_sf"/>
</dbReference>
<dbReference type="Pfam" id="PF00021">
    <property type="entry name" value="UPAR_LY6"/>
    <property type="match status" value="1"/>
</dbReference>
<keyword evidence="7" id="KW-0325">Glycoprotein</keyword>
<gene>
    <name evidence="13" type="ORF">JZ751_005310</name>
    <name evidence="12" type="ORF">JZ751_017283</name>
</gene>
<evidence type="ECO:0000256" key="1">
    <source>
        <dbReference type="ARBA" id="ARBA00004609"/>
    </source>
</evidence>
<feature type="chain" id="PRO_5036435669" description="UPAR/Ly6 domain-containing protein" evidence="10">
    <location>
        <begin position="23"/>
        <end position="135"/>
    </location>
</feature>
<dbReference type="PANTHER" id="PTHR47613">
    <property type="entry name" value="SPERM ACROSOME MEMBRANE-ASSOCIATED PROTEIN 4"/>
    <property type="match status" value="1"/>
</dbReference>
<dbReference type="InterPro" id="IPR016054">
    <property type="entry name" value="LY6_UPA_recep-like"/>
</dbReference>
<evidence type="ECO:0000313" key="12">
    <source>
        <dbReference type="EMBL" id="KAG9327918.1"/>
    </source>
</evidence>
<dbReference type="AlphaFoldDB" id="A0A8T2NC85"/>
<evidence type="ECO:0000256" key="10">
    <source>
        <dbReference type="SAM" id="SignalP"/>
    </source>
</evidence>
<dbReference type="InterPro" id="IPR046354">
    <property type="entry name" value="SPACA4/Bouncer"/>
</dbReference>
<keyword evidence="2" id="KW-1003">Cell membrane</keyword>
<keyword evidence="8" id="KW-0449">Lipoprotein</keyword>
<evidence type="ECO:0000313" key="13">
    <source>
        <dbReference type="EMBL" id="KAG9335388.1"/>
    </source>
</evidence>
<evidence type="ECO:0000256" key="6">
    <source>
        <dbReference type="ARBA" id="ARBA00023157"/>
    </source>
</evidence>
<comment type="caution">
    <text evidence="13">The sequence shown here is derived from an EMBL/GenBank/DDBJ whole genome shotgun (WGS) entry which is preliminary data.</text>
</comment>
<evidence type="ECO:0000256" key="8">
    <source>
        <dbReference type="ARBA" id="ARBA00023288"/>
    </source>
</evidence>
<evidence type="ECO:0000313" key="14">
    <source>
        <dbReference type="Proteomes" id="UP000824540"/>
    </source>
</evidence>
<reference evidence="13" key="1">
    <citation type="thesis" date="2021" institute="BYU ScholarsArchive" country="Provo, UT, USA">
        <title>Applications of and Algorithms for Genome Assembly and Genomic Analyses with an Emphasis on Marine Teleosts.</title>
        <authorList>
            <person name="Pickett B.D."/>
        </authorList>
    </citation>
    <scope>NUCLEOTIDE SEQUENCE</scope>
    <source>
        <strain evidence="13">HI-2016</strain>
    </source>
</reference>
<dbReference type="GO" id="GO:0035036">
    <property type="term" value="P:sperm-egg recognition"/>
    <property type="evidence" value="ECO:0007669"/>
    <property type="project" value="TreeGrafter"/>
</dbReference>
<name>A0A8T2NC85_9TELE</name>
<evidence type="ECO:0000256" key="9">
    <source>
        <dbReference type="ARBA" id="ARBA00029446"/>
    </source>
</evidence>
<comment type="subcellular location">
    <subcellularLocation>
        <location evidence="1">Cell membrane</location>
        <topology evidence="1">Lipid-anchor</topology>
        <topology evidence="1">GPI-anchor</topology>
    </subcellularLocation>
</comment>
<organism evidence="13 14">
    <name type="scientific">Albula glossodonta</name>
    <name type="common">roundjaw bonefish</name>
    <dbReference type="NCBI Taxonomy" id="121402"/>
    <lineage>
        <taxon>Eukaryota</taxon>
        <taxon>Metazoa</taxon>
        <taxon>Chordata</taxon>
        <taxon>Craniata</taxon>
        <taxon>Vertebrata</taxon>
        <taxon>Euteleostomi</taxon>
        <taxon>Actinopterygii</taxon>
        <taxon>Neopterygii</taxon>
        <taxon>Teleostei</taxon>
        <taxon>Albuliformes</taxon>
        <taxon>Albulidae</taxon>
        <taxon>Albula</taxon>
    </lineage>
</organism>
<dbReference type="SUPFAM" id="SSF57302">
    <property type="entry name" value="Snake toxin-like"/>
    <property type="match status" value="1"/>
</dbReference>
<sequence>MDIRLCVILAVATCFYVDGILGLTCNKCSVGIFGHCLIPDSMDCDDSSPNCYTGKAEFPSISGFLGFNTQGCLDSASCNSTTNGTILGAAYTVTRSCCSTDSCNPVVSGSGSVRLSLTAAACAALVATVWSSWMY</sequence>
<keyword evidence="4 10" id="KW-0732">Signal</keyword>
<dbReference type="Gene3D" id="2.10.60.10">
    <property type="entry name" value="CD59"/>
    <property type="match status" value="1"/>
</dbReference>
<dbReference type="EMBL" id="JAFBMS010000121">
    <property type="protein sequence ID" value="KAG9335388.1"/>
    <property type="molecule type" value="Genomic_DNA"/>
</dbReference>
<dbReference type="GO" id="GO:0098552">
    <property type="term" value="C:side of membrane"/>
    <property type="evidence" value="ECO:0007669"/>
    <property type="project" value="UniProtKB-KW"/>
</dbReference>
<dbReference type="OrthoDB" id="8953894at2759"/>
<evidence type="ECO:0000256" key="2">
    <source>
        <dbReference type="ARBA" id="ARBA00022475"/>
    </source>
</evidence>
<feature type="domain" description="UPAR/Ly6" evidence="11">
    <location>
        <begin position="22"/>
        <end position="104"/>
    </location>
</feature>
<evidence type="ECO:0000256" key="5">
    <source>
        <dbReference type="ARBA" id="ARBA00023136"/>
    </source>
</evidence>
<evidence type="ECO:0000256" key="3">
    <source>
        <dbReference type="ARBA" id="ARBA00022622"/>
    </source>
</evidence>
<accession>A0A8T2NC85</accession>
<dbReference type="Proteomes" id="UP000824540">
    <property type="component" value="Unassembled WGS sequence"/>
</dbReference>
<evidence type="ECO:0000256" key="7">
    <source>
        <dbReference type="ARBA" id="ARBA00023180"/>
    </source>
</evidence>
<keyword evidence="3" id="KW-0336">GPI-anchor</keyword>
<dbReference type="PANTHER" id="PTHR47613:SF1">
    <property type="entry name" value="SPERM ACROSOME MEMBRANE-ASSOCIATED PROTEIN 4"/>
    <property type="match status" value="1"/>
</dbReference>
<keyword evidence="5" id="KW-0472">Membrane</keyword>
<dbReference type="GO" id="GO:0005886">
    <property type="term" value="C:plasma membrane"/>
    <property type="evidence" value="ECO:0007669"/>
    <property type="project" value="UniProtKB-SubCell"/>
</dbReference>
<feature type="signal peptide" evidence="10">
    <location>
        <begin position="1"/>
        <end position="22"/>
    </location>
</feature>
<evidence type="ECO:0000259" key="11">
    <source>
        <dbReference type="Pfam" id="PF00021"/>
    </source>
</evidence>
<proteinExistence type="inferred from homology"/>
<keyword evidence="14" id="KW-1185">Reference proteome</keyword>
<dbReference type="EMBL" id="JAFBMS010002990">
    <property type="protein sequence ID" value="KAG9327918.1"/>
    <property type="molecule type" value="Genomic_DNA"/>
</dbReference>
<evidence type="ECO:0000256" key="4">
    <source>
        <dbReference type="ARBA" id="ARBA00022729"/>
    </source>
</evidence>
<keyword evidence="6" id="KW-1015">Disulfide bond</keyword>